<reference evidence="7" key="1">
    <citation type="journal article" date="2013" name="Genome Biol. Evol.">
        <title>Punctuated emergences of genetic and phenotypic innovations in eumetazoan, bilaterian, euteleostome, and hominidae ancestors.</title>
        <authorList>
            <person name="Wenger Y."/>
            <person name="Galliot B."/>
        </authorList>
    </citation>
    <scope>NUCLEOTIDE SEQUENCE</scope>
    <source>
        <tissue evidence="7">Whole animals</tissue>
    </source>
</reference>
<feature type="domain" description="C2H2-type" evidence="6">
    <location>
        <begin position="196"/>
        <end position="225"/>
    </location>
</feature>
<feature type="domain" description="C2H2-type" evidence="6">
    <location>
        <begin position="254"/>
        <end position="281"/>
    </location>
</feature>
<keyword evidence="1" id="KW-0479">Metal-binding</keyword>
<name>T2M8F6_HYDVU</name>
<dbReference type="FunFam" id="3.30.160.60:FF:000016">
    <property type="entry name" value="zinc finger protein 37 homolog"/>
    <property type="match status" value="1"/>
</dbReference>
<organism evidence="7">
    <name type="scientific">Hydra vulgaris</name>
    <name type="common">Hydra</name>
    <name type="synonym">Hydra attenuata</name>
    <dbReference type="NCBI Taxonomy" id="6087"/>
    <lineage>
        <taxon>Eukaryota</taxon>
        <taxon>Metazoa</taxon>
        <taxon>Cnidaria</taxon>
        <taxon>Hydrozoa</taxon>
        <taxon>Hydroidolina</taxon>
        <taxon>Anthoathecata</taxon>
        <taxon>Aplanulata</taxon>
        <taxon>Hydridae</taxon>
        <taxon>Hydra</taxon>
    </lineage>
</organism>
<dbReference type="FunFam" id="3.30.160.60:FF:000624">
    <property type="entry name" value="zinc finger protein 697"/>
    <property type="match status" value="1"/>
</dbReference>
<dbReference type="EMBL" id="HAAD01002321">
    <property type="protein sequence ID" value="CDG68553.1"/>
    <property type="molecule type" value="mRNA"/>
</dbReference>
<dbReference type="SMART" id="SM00355">
    <property type="entry name" value="ZnF_C2H2"/>
    <property type="match status" value="5"/>
</dbReference>
<dbReference type="FunFam" id="3.30.160.60:FF:000671">
    <property type="entry name" value="Zinc finger protein 26"/>
    <property type="match status" value="1"/>
</dbReference>
<gene>
    <name evidence="7" type="primary">FEZF2</name>
</gene>
<dbReference type="GO" id="GO:0000977">
    <property type="term" value="F:RNA polymerase II transcription regulatory region sequence-specific DNA binding"/>
    <property type="evidence" value="ECO:0007669"/>
    <property type="project" value="TreeGrafter"/>
</dbReference>
<evidence type="ECO:0000256" key="2">
    <source>
        <dbReference type="ARBA" id="ARBA00022737"/>
    </source>
</evidence>
<dbReference type="Pfam" id="PF00096">
    <property type="entry name" value="zf-C2H2"/>
    <property type="match status" value="4"/>
</dbReference>
<dbReference type="FunFam" id="3.30.160.60:FF:001397">
    <property type="entry name" value="Datilografo, isoform A"/>
    <property type="match status" value="1"/>
</dbReference>
<evidence type="ECO:0000256" key="3">
    <source>
        <dbReference type="ARBA" id="ARBA00022771"/>
    </source>
</evidence>
<protein>
    <submittedName>
        <fullName evidence="7">Fez family zinc finger protein 2</fullName>
    </submittedName>
</protein>
<dbReference type="InterPro" id="IPR050717">
    <property type="entry name" value="C2H2-ZF_Transcription_Reg"/>
</dbReference>
<sequence length="336" mass="38443">KKNLSIVLFADMPKSFLIPRYSDDSTNNVVHLENEAVKTEEKKDSKGFVLGANHEFINDHLYSLQPPESPATLKANKPFESGELGELFESSPLTQLSLIASKNLFLKDEKLGNEKSVIQLNTDWKNDEWKNIETLLAAAQLLKLKEDGKLMLSKSSNDSNKKPFWILHKSLPSPSESEKSENSLEENLNTYFPAKYQCTQCHKVFKTKYTLTIHMRMPDHTQTRPFVCNICNKGFRLSSTLCRHKIIHTSEKPHKCPDCNKAFNRSSTLKTHMKTHSQKKDFNCEICGKGFHQKGNLRNHRLVHSGEKPHSCLECGKTFCKISNLKFHLQSHDEKS</sequence>
<evidence type="ECO:0000256" key="1">
    <source>
        <dbReference type="ARBA" id="ARBA00022723"/>
    </source>
</evidence>
<dbReference type="InterPro" id="IPR036236">
    <property type="entry name" value="Znf_C2H2_sf"/>
</dbReference>
<dbReference type="PANTHER" id="PTHR14196:SF12">
    <property type="entry name" value="ZINC FINGER PROTEIN 208-LIKE"/>
    <property type="match status" value="1"/>
</dbReference>
<dbReference type="PROSITE" id="PS50157">
    <property type="entry name" value="ZINC_FINGER_C2H2_2"/>
    <property type="match status" value="5"/>
</dbReference>
<dbReference type="PANTHER" id="PTHR14196">
    <property type="entry name" value="ODD-SKIPPED - RELATED"/>
    <property type="match status" value="1"/>
</dbReference>
<dbReference type="SUPFAM" id="SSF57667">
    <property type="entry name" value="beta-beta-alpha zinc fingers"/>
    <property type="match status" value="3"/>
</dbReference>
<dbReference type="GO" id="GO:0000981">
    <property type="term" value="F:DNA-binding transcription factor activity, RNA polymerase II-specific"/>
    <property type="evidence" value="ECO:0007669"/>
    <property type="project" value="TreeGrafter"/>
</dbReference>
<keyword evidence="2" id="KW-0677">Repeat</keyword>
<feature type="domain" description="C2H2-type" evidence="6">
    <location>
        <begin position="282"/>
        <end position="309"/>
    </location>
</feature>
<evidence type="ECO:0000313" key="7">
    <source>
        <dbReference type="EMBL" id="CDG68553.1"/>
    </source>
</evidence>
<feature type="domain" description="C2H2-type" evidence="6">
    <location>
        <begin position="310"/>
        <end position="336"/>
    </location>
</feature>
<dbReference type="GO" id="GO:0008270">
    <property type="term" value="F:zinc ion binding"/>
    <property type="evidence" value="ECO:0007669"/>
    <property type="project" value="UniProtKB-KW"/>
</dbReference>
<dbReference type="InterPro" id="IPR013087">
    <property type="entry name" value="Znf_C2H2_type"/>
</dbReference>
<keyword evidence="3 5" id="KW-0863">Zinc-finger</keyword>
<dbReference type="PROSITE" id="PS00028">
    <property type="entry name" value="ZINC_FINGER_C2H2_1"/>
    <property type="match status" value="5"/>
</dbReference>
<feature type="domain" description="C2H2-type" evidence="6">
    <location>
        <begin position="226"/>
        <end position="253"/>
    </location>
</feature>
<dbReference type="OrthoDB" id="5062908at2759"/>
<keyword evidence="4" id="KW-0862">Zinc</keyword>
<evidence type="ECO:0000256" key="5">
    <source>
        <dbReference type="PROSITE-ProRule" id="PRU00042"/>
    </source>
</evidence>
<dbReference type="AlphaFoldDB" id="T2M8F6"/>
<dbReference type="Gene3D" id="3.30.160.60">
    <property type="entry name" value="Classic Zinc Finger"/>
    <property type="match status" value="5"/>
</dbReference>
<proteinExistence type="evidence at transcript level"/>
<evidence type="ECO:0000259" key="6">
    <source>
        <dbReference type="PROSITE" id="PS50157"/>
    </source>
</evidence>
<accession>T2M8F6</accession>
<dbReference type="GO" id="GO:0005634">
    <property type="term" value="C:nucleus"/>
    <property type="evidence" value="ECO:0007669"/>
    <property type="project" value="TreeGrafter"/>
</dbReference>
<feature type="non-terminal residue" evidence="7">
    <location>
        <position position="1"/>
    </location>
</feature>
<evidence type="ECO:0000256" key="4">
    <source>
        <dbReference type="ARBA" id="ARBA00022833"/>
    </source>
</evidence>